<name>A0A0E9VP54_ANGAN</name>
<sequence>MFQKSVIMFIGTLTCNMFVSQLATSM</sequence>
<reference evidence="1" key="2">
    <citation type="journal article" date="2015" name="Fish Shellfish Immunol.">
        <title>Early steps in the European eel (Anguilla anguilla)-Vibrio vulnificus interaction in the gills: Role of the RtxA13 toxin.</title>
        <authorList>
            <person name="Callol A."/>
            <person name="Pajuelo D."/>
            <person name="Ebbesson L."/>
            <person name="Teles M."/>
            <person name="MacKenzie S."/>
            <person name="Amaro C."/>
        </authorList>
    </citation>
    <scope>NUCLEOTIDE SEQUENCE</scope>
</reference>
<organism evidence="1">
    <name type="scientific">Anguilla anguilla</name>
    <name type="common">European freshwater eel</name>
    <name type="synonym">Muraena anguilla</name>
    <dbReference type="NCBI Taxonomy" id="7936"/>
    <lineage>
        <taxon>Eukaryota</taxon>
        <taxon>Metazoa</taxon>
        <taxon>Chordata</taxon>
        <taxon>Craniata</taxon>
        <taxon>Vertebrata</taxon>
        <taxon>Euteleostomi</taxon>
        <taxon>Actinopterygii</taxon>
        <taxon>Neopterygii</taxon>
        <taxon>Teleostei</taxon>
        <taxon>Anguilliformes</taxon>
        <taxon>Anguillidae</taxon>
        <taxon>Anguilla</taxon>
    </lineage>
</organism>
<proteinExistence type="predicted"/>
<dbReference type="AlphaFoldDB" id="A0A0E9VP54"/>
<protein>
    <submittedName>
        <fullName evidence="1">Uncharacterized protein</fullName>
    </submittedName>
</protein>
<reference evidence="1" key="1">
    <citation type="submission" date="2014-11" db="EMBL/GenBank/DDBJ databases">
        <authorList>
            <person name="Amaro Gonzalez C."/>
        </authorList>
    </citation>
    <scope>NUCLEOTIDE SEQUENCE</scope>
</reference>
<dbReference type="EMBL" id="GBXM01029412">
    <property type="protein sequence ID" value="JAH79165.1"/>
    <property type="molecule type" value="Transcribed_RNA"/>
</dbReference>
<accession>A0A0E9VP54</accession>
<evidence type="ECO:0000313" key="1">
    <source>
        <dbReference type="EMBL" id="JAH79165.1"/>
    </source>
</evidence>